<organism evidence="2 3">
    <name type="scientific">Halogeometricum limi</name>
    <dbReference type="NCBI Taxonomy" id="555875"/>
    <lineage>
        <taxon>Archaea</taxon>
        <taxon>Methanobacteriati</taxon>
        <taxon>Methanobacteriota</taxon>
        <taxon>Stenosarchaea group</taxon>
        <taxon>Halobacteria</taxon>
        <taxon>Halobacteriales</taxon>
        <taxon>Haloferacaceae</taxon>
        <taxon>Halogeometricum</taxon>
    </lineage>
</organism>
<dbReference type="InterPro" id="IPR053146">
    <property type="entry name" value="QDO-like"/>
</dbReference>
<dbReference type="PANTHER" id="PTHR36440:SF1">
    <property type="entry name" value="PUTATIVE (AFU_ORTHOLOGUE AFUA_8G07350)-RELATED"/>
    <property type="match status" value="1"/>
</dbReference>
<dbReference type="RefSeq" id="WP_089881973.1">
    <property type="nucleotide sequence ID" value="NZ_FOYS01000004.1"/>
</dbReference>
<dbReference type="AlphaFoldDB" id="A0A1I6I3C1"/>
<dbReference type="OrthoDB" id="342548at2157"/>
<dbReference type="InterPro" id="IPR013096">
    <property type="entry name" value="Cupin_2"/>
</dbReference>
<evidence type="ECO:0000313" key="3">
    <source>
        <dbReference type="Proteomes" id="UP000243250"/>
    </source>
</evidence>
<sequence>MATYTHTTDRRNESEHYHVLGATLSITADSDATDGEYLVLDMLVPPMFENGLHTHEESEVFHVIEGEARLHVDGRDEILGPGTSGYVAGGDPHGFATEGDDVCRVIAVMTPGGAEGFFRAVGQPTEERSLPEPVEPTEEMLQSVFATGEQYGFRFLGPLPERTV</sequence>
<evidence type="ECO:0000259" key="1">
    <source>
        <dbReference type="Pfam" id="PF07883"/>
    </source>
</evidence>
<dbReference type="SUPFAM" id="SSF51182">
    <property type="entry name" value="RmlC-like cupins"/>
    <property type="match status" value="1"/>
</dbReference>
<protein>
    <submittedName>
        <fullName evidence="2">Cupin domain-containing protein</fullName>
    </submittedName>
</protein>
<dbReference type="Gene3D" id="2.60.120.10">
    <property type="entry name" value="Jelly Rolls"/>
    <property type="match status" value="1"/>
</dbReference>
<dbReference type="Pfam" id="PF07883">
    <property type="entry name" value="Cupin_2"/>
    <property type="match status" value="1"/>
</dbReference>
<dbReference type="InterPro" id="IPR014710">
    <property type="entry name" value="RmlC-like_jellyroll"/>
</dbReference>
<proteinExistence type="predicted"/>
<name>A0A1I6I3C1_9EURY</name>
<feature type="domain" description="Cupin type-2" evidence="1">
    <location>
        <begin position="42"/>
        <end position="108"/>
    </location>
</feature>
<gene>
    <name evidence="2" type="ORF">SAMN04488124_2767</name>
</gene>
<reference evidence="3" key="1">
    <citation type="submission" date="2016-10" db="EMBL/GenBank/DDBJ databases">
        <authorList>
            <person name="Varghese N."/>
            <person name="Submissions S."/>
        </authorList>
    </citation>
    <scope>NUCLEOTIDE SEQUENCE [LARGE SCALE GENOMIC DNA]</scope>
    <source>
        <strain evidence="3">CGMCC 1.8711</strain>
    </source>
</reference>
<dbReference type="PANTHER" id="PTHR36440">
    <property type="entry name" value="PUTATIVE (AFU_ORTHOLOGUE AFUA_8G07350)-RELATED"/>
    <property type="match status" value="1"/>
</dbReference>
<dbReference type="EMBL" id="FOYS01000004">
    <property type="protein sequence ID" value="SFR61207.1"/>
    <property type="molecule type" value="Genomic_DNA"/>
</dbReference>
<dbReference type="InterPro" id="IPR011051">
    <property type="entry name" value="RmlC_Cupin_sf"/>
</dbReference>
<evidence type="ECO:0000313" key="2">
    <source>
        <dbReference type="EMBL" id="SFR61207.1"/>
    </source>
</evidence>
<dbReference type="Proteomes" id="UP000243250">
    <property type="component" value="Unassembled WGS sequence"/>
</dbReference>
<accession>A0A1I6I3C1</accession>
<keyword evidence="3" id="KW-1185">Reference proteome</keyword>
<dbReference type="STRING" id="555875.SAMN04488124_2767"/>